<feature type="domain" description="Pyruvate/ketoisovalerate oxidoreductase catalytic" evidence="2">
    <location>
        <begin position="16"/>
        <end position="198"/>
    </location>
</feature>
<reference evidence="4" key="1">
    <citation type="submission" date="2016-10" db="EMBL/GenBank/DDBJ databases">
        <authorList>
            <person name="Varghese N."/>
            <person name="Submissions S."/>
        </authorList>
    </citation>
    <scope>NUCLEOTIDE SEQUENCE [LARGE SCALE GENOMIC DNA]</scope>
    <source>
        <strain evidence="4">DSM 17038</strain>
    </source>
</reference>
<dbReference type="InterPro" id="IPR019752">
    <property type="entry name" value="Pyrv/ketoisovalerate_OxRed_cat"/>
</dbReference>
<name>A0A1I2XR52_9FIRM</name>
<gene>
    <name evidence="3" type="ORF">SAMN05660649_04090</name>
</gene>
<dbReference type="Pfam" id="PF01558">
    <property type="entry name" value="POR"/>
    <property type="match status" value="1"/>
</dbReference>
<keyword evidence="1" id="KW-0560">Oxidoreductase</keyword>
<dbReference type="InterPro" id="IPR002869">
    <property type="entry name" value="Pyrv_flavodox_OxRed_cen"/>
</dbReference>
<evidence type="ECO:0000313" key="4">
    <source>
        <dbReference type="Proteomes" id="UP000199337"/>
    </source>
</evidence>
<dbReference type="Proteomes" id="UP000199337">
    <property type="component" value="Unassembled WGS sequence"/>
</dbReference>
<dbReference type="InterPro" id="IPR052198">
    <property type="entry name" value="IorB_Oxidoreductase"/>
</dbReference>
<sequence length="206" mass="22280">MGAFYEPLNMIITGVGGQGNVLASQVVSVAAAEAGYRVAVGETFGVSQRGGSVMSHVRISRDRPYGPLIPRGRAHVIAGFEPLETLRVMMDYANPDTVIIMNDRPNYPLGCLLGEDKYPRPQNIRAAVQKMVSRMHVLPATELAKEAGSPMAANMVMTGALAGSGLLPFGREYFVETIKSLFKDHIRELNLKAFTVGLEHVALPVK</sequence>
<accession>A0A1I2XR52</accession>
<protein>
    <submittedName>
        <fullName evidence="3">Indolepyruvate ferredoxin oxidoreductase beta subunit</fullName>
    </submittedName>
</protein>
<dbReference type="SUPFAM" id="SSF53323">
    <property type="entry name" value="Pyruvate-ferredoxin oxidoreductase, PFOR, domain III"/>
    <property type="match status" value="1"/>
</dbReference>
<evidence type="ECO:0000313" key="3">
    <source>
        <dbReference type="EMBL" id="SFH15549.1"/>
    </source>
</evidence>
<proteinExistence type="predicted"/>
<evidence type="ECO:0000256" key="1">
    <source>
        <dbReference type="ARBA" id="ARBA00023002"/>
    </source>
</evidence>
<evidence type="ECO:0000259" key="2">
    <source>
        <dbReference type="Pfam" id="PF01558"/>
    </source>
</evidence>
<dbReference type="EMBL" id="FOOX01000018">
    <property type="protein sequence ID" value="SFH15549.1"/>
    <property type="molecule type" value="Genomic_DNA"/>
</dbReference>
<dbReference type="STRING" id="341036.SAMN05660649_04090"/>
<dbReference type="PANTHER" id="PTHR43854:SF1">
    <property type="entry name" value="INDOLEPYRUVATE OXIDOREDUCTASE SUBUNIT IORB"/>
    <property type="match status" value="1"/>
</dbReference>
<dbReference type="AlphaFoldDB" id="A0A1I2XR52"/>
<organism evidence="3 4">
    <name type="scientific">Desulfotruncus arcticus DSM 17038</name>
    <dbReference type="NCBI Taxonomy" id="1121424"/>
    <lineage>
        <taxon>Bacteria</taxon>
        <taxon>Bacillati</taxon>
        <taxon>Bacillota</taxon>
        <taxon>Clostridia</taxon>
        <taxon>Eubacteriales</taxon>
        <taxon>Desulfallaceae</taxon>
        <taxon>Desulfotruncus</taxon>
    </lineage>
</organism>
<keyword evidence="3" id="KW-0670">Pyruvate</keyword>
<dbReference type="GO" id="GO:0016903">
    <property type="term" value="F:oxidoreductase activity, acting on the aldehyde or oxo group of donors"/>
    <property type="evidence" value="ECO:0007669"/>
    <property type="project" value="InterPro"/>
</dbReference>
<keyword evidence="4" id="KW-1185">Reference proteome</keyword>
<dbReference type="Gene3D" id="3.40.920.10">
    <property type="entry name" value="Pyruvate-ferredoxin oxidoreductase, PFOR, domain III"/>
    <property type="match status" value="1"/>
</dbReference>
<dbReference type="PANTHER" id="PTHR43854">
    <property type="entry name" value="INDOLEPYRUVATE OXIDOREDUCTASE SUBUNIT IORB"/>
    <property type="match status" value="1"/>
</dbReference>